<dbReference type="GO" id="GO:0008289">
    <property type="term" value="F:lipid binding"/>
    <property type="evidence" value="ECO:0007669"/>
    <property type="project" value="UniProtKB-KW"/>
</dbReference>
<evidence type="ECO:0000256" key="11">
    <source>
        <dbReference type="ARBA" id="ARBA00023288"/>
    </source>
</evidence>
<evidence type="ECO:0000256" key="5">
    <source>
        <dbReference type="ARBA" id="ARBA00022475"/>
    </source>
</evidence>
<sequence>MASPNSSLLQDPFSISSVTLLLFLVSLPPPVLSQNPNIAQCTTRLLPLAPCVPFVQGTAISPAQSCCDNLKLLYSQQPECLCLFLNDTTLSTFPINTTRALQLPVVCSLQVDISTCSGAGIPVPVPPSSPSSQDPPLGKNTNSSAANSTIAATPMPQTAPIPTTMGLGFSRTANAGTKLKMGSYLAVAFAVAGFPVAGVPF</sequence>
<reference evidence="15 16" key="1">
    <citation type="submission" date="2018-10" db="EMBL/GenBank/DDBJ databases">
        <title>A high-quality apple genome assembly.</title>
        <authorList>
            <person name="Hu J."/>
        </authorList>
    </citation>
    <scope>NUCLEOTIDE SEQUENCE [LARGE SCALE GENOMIC DNA]</scope>
    <source>
        <strain evidence="16">cv. HFTH1</strain>
        <tissue evidence="15">Young leaf</tissue>
    </source>
</reference>
<protein>
    <recommendedName>
        <fullName evidence="14">Bifunctional inhibitor/plant lipid transfer protein/seed storage helical domain-containing protein</fullName>
    </recommendedName>
</protein>
<feature type="compositionally biased region" description="Low complexity" evidence="12">
    <location>
        <begin position="130"/>
        <end position="146"/>
    </location>
</feature>
<evidence type="ECO:0000256" key="6">
    <source>
        <dbReference type="ARBA" id="ARBA00022622"/>
    </source>
</evidence>
<evidence type="ECO:0000256" key="10">
    <source>
        <dbReference type="ARBA" id="ARBA00023180"/>
    </source>
</evidence>
<dbReference type="GO" id="GO:0005886">
    <property type="term" value="C:plasma membrane"/>
    <property type="evidence" value="ECO:0007669"/>
    <property type="project" value="UniProtKB-SubCell"/>
</dbReference>
<comment type="caution">
    <text evidence="15">The sequence shown here is derived from an EMBL/GenBank/DDBJ whole genome shotgun (WGS) entry which is preliminary data.</text>
</comment>
<dbReference type="AlphaFoldDB" id="A0A498JRN9"/>
<evidence type="ECO:0000259" key="14">
    <source>
        <dbReference type="SMART" id="SM00499"/>
    </source>
</evidence>
<proteinExistence type="inferred from homology"/>
<keyword evidence="9" id="KW-1015">Disulfide bond</keyword>
<comment type="function">
    <text evidence="1">Plant non-specific lipid-transfer proteins transfer phospholipids as well as galactolipids across membranes. May play a role in wax or cutin deposition in the cell walls of expanding epidermal cells and certain secretory tissues.</text>
</comment>
<comment type="subcellular location">
    <subcellularLocation>
        <location evidence="2">Cell membrane</location>
        <topology evidence="2">Lipid-anchor</topology>
        <topology evidence="2">GPI-anchor</topology>
    </subcellularLocation>
</comment>
<dbReference type="Gene3D" id="1.10.110.10">
    <property type="entry name" value="Plant lipid-transfer and hydrophobic proteins"/>
    <property type="match status" value="1"/>
</dbReference>
<evidence type="ECO:0000256" key="3">
    <source>
        <dbReference type="ARBA" id="ARBA00009748"/>
    </source>
</evidence>
<feature type="signal peptide" evidence="13">
    <location>
        <begin position="1"/>
        <end position="33"/>
    </location>
</feature>
<dbReference type="SUPFAM" id="SSF47699">
    <property type="entry name" value="Bifunctional inhibitor/lipid-transfer protein/seed storage 2S albumin"/>
    <property type="match status" value="1"/>
</dbReference>
<evidence type="ECO:0000256" key="1">
    <source>
        <dbReference type="ARBA" id="ARBA00003211"/>
    </source>
</evidence>
<dbReference type="InterPro" id="IPR036312">
    <property type="entry name" value="Bifun_inhib/LTP/seed_sf"/>
</dbReference>
<evidence type="ECO:0000256" key="8">
    <source>
        <dbReference type="ARBA" id="ARBA00023121"/>
    </source>
</evidence>
<evidence type="ECO:0000313" key="16">
    <source>
        <dbReference type="Proteomes" id="UP000290289"/>
    </source>
</evidence>
<dbReference type="CDD" id="cd00010">
    <property type="entry name" value="AAI_LTSS"/>
    <property type="match status" value="1"/>
</dbReference>
<dbReference type="InterPro" id="IPR043325">
    <property type="entry name" value="LTSS"/>
</dbReference>
<keyword evidence="16" id="KW-1185">Reference proteome</keyword>
<keyword evidence="8" id="KW-0446">Lipid-binding</keyword>
<dbReference type="Proteomes" id="UP000290289">
    <property type="component" value="Chromosome 6"/>
</dbReference>
<accession>A0A498JRN9</accession>
<dbReference type="SMART" id="SM00499">
    <property type="entry name" value="AAI"/>
    <property type="match status" value="1"/>
</dbReference>
<name>A0A498JRN9_MALDO</name>
<dbReference type="PANTHER" id="PTHR33044">
    <property type="entry name" value="BIFUNCTIONAL INHIBITOR/LIPID-TRANSFER PROTEIN/SEED STORAGE 2S ALBUMIN SUPERFAMILY PROTEIN-RELATED"/>
    <property type="match status" value="1"/>
</dbReference>
<dbReference type="Pfam" id="PF14368">
    <property type="entry name" value="LTP_2"/>
    <property type="match status" value="1"/>
</dbReference>
<evidence type="ECO:0000256" key="9">
    <source>
        <dbReference type="ARBA" id="ARBA00023157"/>
    </source>
</evidence>
<dbReference type="InterPro" id="IPR016140">
    <property type="entry name" value="Bifunc_inhib/LTP/seed_store"/>
</dbReference>
<dbReference type="OrthoDB" id="664243at2759"/>
<keyword evidence="4" id="KW-0813">Transport</keyword>
<feature type="chain" id="PRO_5019759546" description="Bifunctional inhibitor/plant lipid transfer protein/seed storage helical domain-containing protein" evidence="13">
    <location>
        <begin position="34"/>
        <end position="201"/>
    </location>
</feature>
<evidence type="ECO:0000256" key="13">
    <source>
        <dbReference type="SAM" id="SignalP"/>
    </source>
</evidence>
<keyword evidence="10" id="KW-0325">Glycoprotein</keyword>
<keyword evidence="7 13" id="KW-0732">Signal</keyword>
<keyword evidence="11" id="KW-0449">Lipoprotein</keyword>
<keyword evidence="6" id="KW-0336">GPI-anchor</keyword>
<keyword evidence="6" id="KW-0472">Membrane</keyword>
<feature type="domain" description="Bifunctional inhibitor/plant lipid transfer protein/seed storage helical" evidence="14">
    <location>
        <begin position="41"/>
        <end position="116"/>
    </location>
</feature>
<comment type="similarity">
    <text evidence="3">Belongs to the plant LTP family.</text>
</comment>
<dbReference type="EMBL" id="RDQH01000332">
    <property type="protein sequence ID" value="RXH96543.1"/>
    <property type="molecule type" value="Genomic_DNA"/>
</dbReference>
<feature type="region of interest" description="Disordered" evidence="12">
    <location>
        <begin position="124"/>
        <end position="146"/>
    </location>
</feature>
<evidence type="ECO:0000256" key="12">
    <source>
        <dbReference type="SAM" id="MobiDB-lite"/>
    </source>
</evidence>
<keyword evidence="5" id="KW-1003">Cell membrane</keyword>
<evidence type="ECO:0000256" key="2">
    <source>
        <dbReference type="ARBA" id="ARBA00004609"/>
    </source>
</evidence>
<organism evidence="15 16">
    <name type="scientific">Malus domestica</name>
    <name type="common">Apple</name>
    <name type="synonym">Pyrus malus</name>
    <dbReference type="NCBI Taxonomy" id="3750"/>
    <lineage>
        <taxon>Eukaryota</taxon>
        <taxon>Viridiplantae</taxon>
        <taxon>Streptophyta</taxon>
        <taxon>Embryophyta</taxon>
        <taxon>Tracheophyta</taxon>
        <taxon>Spermatophyta</taxon>
        <taxon>Magnoliopsida</taxon>
        <taxon>eudicotyledons</taxon>
        <taxon>Gunneridae</taxon>
        <taxon>Pentapetalae</taxon>
        <taxon>rosids</taxon>
        <taxon>fabids</taxon>
        <taxon>Rosales</taxon>
        <taxon>Rosaceae</taxon>
        <taxon>Amygdaloideae</taxon>
        <taxon>Maleae</taxon>
        <taxon>Malus</taxon>
    </lineage>
</organism>
<evidence type="ECO:0000313" key="15">
    <source>
        <dbReference type="EMBL" id="RXH96543.1"/>
    </source>
</evidence>
<dbReference type="GO" id="GO:0098552">
    <property type="term" value="C:side of membrane"/>
    <property type="evidence" value="ECO:0007669"/>
    <property type="project" value="UniProtKB-KW"/>
</dbReference>
<gene>
    <name evidence="15" type="ORF">DVH24_009047</name>
</gene>
<evidence type="ECO:0000256" key="7">
    <source>
        <dbReference type="ARBA" id="ARBA00022729"/>
    </source>
</evidence>
<evidence type="ECO:0000256" key="4">
    <source>
        <dbReference type="ARBA" id="ARBA00022448"/>
    </source>
</evidence>